<feature type="compositionally biased region" description="Basic residues" evidence="1">
    <location>
        <begin position="612"/>
        <end position="623"/>
    </location>
</feature>
<dbReference type="SUPFAM" id="SSF53098">
    <property type="entry name" value="Ribonuclease H-like"/>
    <property type="match status" value="1"/>
</dbReference>
<feature type="domain" description="Integrase catalytic" evidence="2">
    <location>
        <begin position="764"/>
        <end position="934"/>
    </location>
</feature>
<feature type="region of interest" description="Disordered" evidence="1">
    <location>
        <begin position="1112"/>
        <end position="1493"/>
    </location>
</feature>
<evidence type="ECO:0000313" key="3">
    <source>
        <dbReference type="EMBL" id="KAL3098984.1"/>
    </source>
</evidence>
<feature type="compositionally biased region" description="Pro residues" evidence="1">
    <location>
        <begin position="474"/>
        <end position="483"/>
    </location>
</feature>
<dbReference type="Proteomes" id="UP001620645">
    <property type="component" value="Unassembled WGS sequence"/>
</dbReference>
<feature type="compositionally biased region" description="Low complexity" evidence="1">
    <location>
        <begin position="1449"/>
        <end position="1458"/>
    </location>
</feature>
<comment type="caution">
    <text evidence="3">The sequence shown here is derived from an EMBL/GenBank/DDBJ whole genome shotgun (WGS) entry which is preliminary data.</text>
</comment>
<dbReference type="PROSITE" id="PS50994">
    <property type="entry name" value="INTEGRASE"/>
    <property type="match status" value="1"/>
</dbReference>
<protein>
    <recommendedName>
        <fullName evidence="2">Integrase catalytic domain-containing protein</fullName>
    </recommendedName>
</protein>
<feature type="region of interest" description="Disordered" evidence="1">
    <location>
        <begin position="452"/>
        <end position="656"/>
    </location>
</feature>
<sequence length="2141" mass="241822">MNSAVPALQKAGVDVYAGVPSEELVKRFPKPLLLILDDLMLSIDEKYLSDLFTKKSHHHQFAVVFVTQNLFERKIKVARMSAQYLVLMRAPNSQLSIRNIGVQLFPRQLDFFLDAYRKATARPYGYLLIDMHASSDPSLRLRTNIFKDEQEEEEGTVVFIPKNGAKLIGKANSEQLLALVEICLNLVASRFRLSTRQKNRLMPHVDTVRRISRARKIYRGLTSVSDTGDLNLDAVRHDLNRARGERTNPSAKNVNYNQQLRRYLKMRRELADRPSKVELTKGISVLLRRGGEDEDGEVVDTPPGPPALPPPPPPPPGRHPTRGPPPPPHRQWPRRGPNPPARQPSPPGSPPPRPERPQRPSRASRRGGRLEKWRKSRYDIQQRQPVVRDLLAEAAAAPLPESDDDDDEYMLESGFALSAPSQYYGDLPVLPDNAEEIEEMDTVQHSIATRRKLMKDDANDDDDLWRKRYRIYPRSPPRLPSPPRLKTKIELRPPPPRPTAKRERKHPKLELKPQKRESKFKLDPRPSTSRQAGYFPPPTPKTKPKYEPLPTRRPVPYRIPEREPKIVRTPQQQQPTPPAAVVEEMPYVPPPRRGTKRHHAVTDDDENGEVRIRKRVRQPRRVRVQYSPEPGPSTSAQSDEQQRQQQRELFAIPSNQLTKTQRIERLYIKSGSNFVLMDGPTKETVTEQNHPDGTDNQEGISPEKMELISSTLDKMYNDPSSPAAFAGVTALWKEARKTIKHLRKKDVQHYLDGHRTYTLMRPRRVHFPRAKTVAAGFMTDVQVDLADFQALSRHNRGHRYLLVAVDVLSKRLFVVPLKNKRAEEMLEAFKQLIDQMPMVPHRIFSDKGTEFKNRLMKEFFEEQEIEKHEPVHSSVKASVAERAIRNVKQRLYRYFAEKETLNWVDAVQKIVDGINSSPSRVHGMRPIDVDFSNAQKVWKRMYRPLSFSKKTPRFRKDEFVRMSREKGQFEKGYLPNYGDEILEIDEVLKAVRPIRYKLRDEHGEKFKGSFYEQELARVRKDAETSYRIEKVYRKRKRTDGTTEIISYPYSWSTIGTLDEQWIDIHFTDRRATGEDRQRVIRVPVPKASHSRVEQLRDFLSVTLRNHSGAKLLPLPREVEENRNRTTKPRGSPPPLKRQKRDQLFDASGKQIGPPPNENDDDNEEIIEESPPHHQEDEEEGPIEESPPHHEEDEEEGPIEESPPHYDEEQKDTVTVPVTPKPSSLPPAAAPSPVKPSIITTTPAPPPAKTSPPTPQQPTAKSSTPAPQPPKQPATTTITPQPPKPSTSQPLKPKTTTTTPTPPVIKPATPPPKTETPVPPPPKPPTSTPQPPKTVVTPAITKVPSPSVKTTISTPPAQLKSSAPSPKSAAAAAPVSIAKPSAPPVSLPTKVGSKAQSPPSPPDESPPHYDEEEDKDKLTVKTETPAKPISTSVKPIITAPPAQLKSPATSQVKPQQPSQPQVPPSGSLPRFVGTEHQQPPQPPPPTSAAQIDPSRLVHRLDPPKIFFRTPPANQNPLTYVPISIFILYENDLERFKVVFNEEIISHLSFSPQLGYALGFENPQHVVSNEVAKYGFDLRGGISSFAVYSKGLTENMIIGNSLSSLLRVVSISGAIPGEYNEKIYDSPIFARVLPREINEIEIELRTMDKGRLVPFAYGTTMVVLIFKKYDEYVQYGSGLEKDNFDYFRGSSPFQRGYGIQRGAGVGDVFRGLWRFFLPILRRVGTTVGSEALSTGQRVLERVFELLPSNPLTDTPYHFKLHSSQNYIDLSKCYLLTEFRIRKENNNGQLVDLTVDDADIAPIQMIGQTFIRNIKMSINGREIFNANSLMAYKTYFSHELSYSTTAKDSHLNAAGYYRDMGDALEIGNGFIARRNLFAGSNVAQFIAKIDTDLFNQPLYLINFCELDIEILPNDNAFVLIAPSGGRYHFEVVGLKMYVKKVSLMDGLALDIAQKLEVKPVRYAVRKTMMKSMFISPGRYEFTANMFMDQIPRRVTMGLVANTDYVGTLLRSPFNFQPFNVREISITANGRPYPQAPYDLDYSNGKYVRPFNDMNEAVGFANSTESNGITFAQYGKTHCIYVFNLTNSGDDQAALFDLIKNGTTAVSIKFNQPVPAGGIMLVVMGECDSLVMLDKNRSISTDTTI</sequence>
<feature type="compositionally biased region" description="Basic and acidic residues" evidence="1">
    <location>
        <begin position="368"/>
        <end position="380"/>
    </location>
</feature>
<feature type="compositionally biased region" description="Pro residues" evidence="1">
    <location>
        <begin position="1242"/>
        <end position="1255"/>
    </location>
</feature>
<dbReference type="PANTHER" id="PTHR46585:SF1">
    <property type="entry name" value="CHROMO DOMAIN-CONTAINING PROTEIN"/>
    <property type="match status" value="1"/>
</dbReference>
<feature type="compositionally biased region" description="Low complexity" evidence="1">
    <location>
        <begin position="1285"/>
        <end position="1298"/>
    </location>
</feature>
<dbReference type="PANTHER" id="PTHR46585">
    <property type="entry name" value="INTEGRASE CORE DOMAIN CONTAINING PROTEIN"/>
    <property type="match status" value="1"/>
</dbReference>
<feature type="compositionally biased region" description="Low complexity" evidence="1">
    <location>
        <begin position="1354"/>
        <end position="1379"/>
    </location>
</feature>
<feature type="compositionally biased region" description="Basic and acidic residues" evidence="1">
    <location>
        <begin position="1201"/>
        <end position="1211"/>
    </location>
</feature>
<feature type="region of interest" description="Disordered" evidence="1">
    <location>
        <begin position="287"/>
        <end position="385"/>
    </location>
</feature>
<dbReference type="InterPro" id="IPR012337">
    <property type="entry name" value="RNaseH-like_sf"/>
</dbReference>
<feature type="compositionally biased region" description="Basic and acidic residues" evidence="1">
    <location>
        <begin position="508"/>
        <end position="524"/>
    </location>
</feature>
<evidence type="ECO:0000256" key="1">
    <source>
        <dbReference type="SAM" id="MobiDB-lite"/>
    </source>
</evidence>
<organism evidence="3 4">
    <name type="scientific">Heterodera schachtii</name>
    <name type="common">Sugarbeet cyst nematode worm</name>
    <name type="synonym">Tylenchus schachtii</name>
    <dbReference type="NCBI Taxonomy" id="97005"/>
    <lineage>
        <taxon>Eukaryota</taxon>
        <taxon>Metazoa</taxon>
        <taxon>Ecdysozoa</taxon>
        <taxon>Nematoda</taxon>
        <taxon>Chromadorea</taxon>
        <taxon>Rhabditida</taxon>
        <taxon>Tylenchina</taxon>
        <taxon>Tylenchomorpha</taxon>
        <taxon>Tylenchoidea</taxon>
        <taxon>Heteroderidae</taxon>
        <taxon>Heteroderinae</taxon>
        <taxon>Heterodera</taxon>
    </lineage>
</organism>
<name>A0ABD2K7V3_HETSC</name>
<evidence type="ECO:0000313" key="4">
    <source>
        <dbReference type="Proteomes" id="UP001620645"/>
    </source>
</evidence>
<evidence type="ECO:0000259" key="2">
    <source>
        <dbReference type="PROSITE" id="PS50994"/>
    </source>
</evidence>
<dbReference type="InterPro" id="IPR001584">
    <property type="entry name" value="Integrase_cat-core"/>
</dbReference>
<feature type="compositionally biased region" description="Pro residues" evidence="1">
    <location>
        <begin position="1218"/>
        <end position="1233"/>
    </location>
</feature>
<feature type="compositionally biased region" description="Pro residues" evidence="1">
    <location>
        <begin position="302"/>
        <end position="352"/>
    </location>
</feature>
<keyword evidence="4" id="KW-1185">Reference proteome</keyword>
<gene>
    <name evidence="3" type="ORF">niasHS_000972</name>
</gene>
<feature type="compositionally biased region" description="Basic and acidic residues" evidence="1">
    <location>
        <begin position="1404"/>
        <end position="1419"/>
    </location>
</feature>
<feature type="compositionally biased region" description="Acidic residues" evidence="1">
    <location>
        <begin position="1157"/>
        <end position="1167"/>
    </location>
</feature>
<dbReference type="Gene3D" id="3.30.420.10">
    <property type="entry name" value="Ribonuclease H-like superfamily/Ribonuclease H"/>
    <property type="match status" value="1"/>
</dbReference>
<dbReference type="EMBL" id="JBICCN010000042">
    <property type="protein sequence ID" value="KAL3098984.1"/>
    <property type="molecule type" value="Genomic_DNA"/>
</dbReference>
<feature type="compositionally biased region" description="Pro residues" evidence="1">
    <location>
        <begin position="1299"/>
        <end position="1331"/>
    </location>
</feature>
<accession>A0ABD2K7V3</accession>
<proteinExistence type="predicted"/>
<dbReference type="InterPro" id="IPR036397">
    <property type="entry name" value="RNaseH_sf"/>
</dbReference>
<reference evidence="3 4" key="1">
    <citation type="submission" date="2024-10" db="EMBL/GenBank/DDBJ databases">
        <authorList>
            <person name="Kim D."/>
        </authorList>
    </citation>
    <scope>NUCLEOTIDE SEQUENCE [LARGE SCALE GENOMIC DNA]</scope>
    <source>
        <strain evidence="3">Taebaek</strain>
    </source>
</reference>